<protein>
    <submittedName>
        <fullName evidence="1">Uncharacterized protein</fullName>
    </submittedName>
</protein>
<evidence type="ECO:0000313" key="2">
    <source>
        <dbReference type="Proteomes" id="UP001163603"/>
    </source>
</evidence>
<sequence>MGWAIALHGGAGDIPRSMPEERHQTREVALRHCLDIGVNALKTRRHALDVVELVVRELENHPNFNAGRGSVLTTKGTVEMEACIMDGNTKRCGAVSGLTTVVNPISLARLVMEKTPHIYLAFDGAEDFAREQGVDTVDSSHFITPENVERLKQAKEANRVQVAHLLDVPVVLIESRHLLDYTQPIPKDARSETPLADGDSQIGTVGCVAVDNEGNLASATSTGGFVNKMVGRIGDTPIIGAGTYANNLCAISATGKGEAIIRATVARDVAALMEFKGLSLKEAAAHVVEECVPRGTVGLVAVSSTGEITMPLNTTGMFRACATEDGYSEIGIWNSEEN</sequence>
<dbReference type="Proteomes" id="UP001163603">
    <property type="component" value="Chromosome 2"/>
</dbReference>
<organism evidence="1 2">
    <name type="scientific">Pistacia integerrima</name>
    <dbReference type="NCBI Taxonomy" id="434235"/>
    <lineage>
        <taxon>Eukaryota</taxon>
        <taxon>Viridiplantae</taxon>
        <taxon>Streptophyta</taxon>
        <taxon>Embryophyta</taxon>
        <taxon>Tracheophyta</taxon>
        <taxon>Spermatophyta</taxon>
        <taxon>Magnoliopsida</taxon>
        <taxon>eudicotyledons</taxon>
        <taxon>Gunneridae</taxon>
        <taxon>Pentapetalae</taxon>
        <taxon>rosids</taxon>
        <taxon>malvids</taxon>
        <taxon>Sapindales</taxon>
        <taxon>Anacardiaceae</taxon>
        <taxon>Pistacia</taxon>
    </lineage>
</organism>
<reference evidence="2" key="1">
    <citation type="journal article" date="2023" name="G3 (Bethesda)">
        <title>Genome assembly and association tests identify interacting loci associated with vigor, precocity, and sex in interspecific pistachio rootstocks.</title>
        <authorList>
            <person name="Palmer W."/>
            <person name="Jacygrad E."/>
            <person name="Sagayaradj S."/>
            <person name="Cavanaugh K."/>
            <person name="Han R."/>
            <person name="Bertier L."/>
            <person name="Beede B."/>
            <person name="Kafkas S."/>
            <person name="Golino D."/>
            <person name="Preece J."/>
            <person name="Michelmore R."/>
        </authorList>
    </citation>
    <scope>NUCLEOTIDE SEQUENCE [LARGE SCALE GENOMIC DNA]</scope>
</reference>
<name>A0ACC0ZC65_9ROSI</name>
<comment type="caution">
    <text evidence="1">The sequence shown here is derived from an EMBL/GenBank/DDBJ whole genome shotgun (WGS) entry which is preliminary data.</text>
</comment>
<proteinExistence type="predicted"/>
<evidence type="ECO:0000313" key="1">
    <source>
        <dbReference type="EMBL" id="KAJ0047712.1"/>
    </source>
</evidence>
<dbReference type="EMBL" id="CM047737">
    <property type="protein sequence ID" value="KAJ0047712.1"/>
    <property type="molecule type" value="Genomic_DNA"/>
</dbReference>
<accession>A0ACC0ZC65</accession>
<gene>
    <name evidence="1" type="ORF">Pint_16298</name>
</gene>
<keyword evidence="2" id="KW-1185">Reference proteome</keyword>